<dbReference type="SUPFAM" id="SSF81383">
    <property type="entry name" value="F-box domain"/>
    <property type="match status" value="1"/>
</dbReference>
<evidence type="ECO:0000313" key="3">
    <source>
        <dbReference type="EnsemblPlants" id="EMT26031"/>
    </source>
</evidence>
<dbReference type="EnsemblPlants" id="EMT26031">
    <property type="protein sequence ID" value="EMT26031"/>
    <property type="gene ID" value="F775_19933"/>
</dbReference>
<feature type="domain" description="F-box protein AT5G49610-like beta-propeller" evidence="2">
    <location>
        <begin position="100"/>
        <end position="300"/>
    </location>
</feature>
<organism evidence="3">
    <name type="scientific">Aegilops tauschii</name>
    <name type="common">Tausch's goatgrass</name>
    <name type="synonym">Aegilops squarrosa</name>
    <dbReference type="NCBI Taxonomy" id="37682"/>
    <lineage>
        <taxon>Eukaryota</taxon>
        <taxon>Viridiplantae</taxon>
        <taxon>Streptophyta</taxon>
        <taxon>Embryophyta</taxon>
        <taxon>Tracheophyta</taxon>
        <taxon>Spermatophyta</taxon>
        <taxon>Magnoliopsida</taxon>
        <taxon>Liliopsida</taxon>
        <taxon>Poales</taxon>
        <taxon>Poaceae</taxon>
        <taxon>BOP clade</taxon>
        <taxon>Pooideae</taxon>
        <taxon>Triticodae</taxon>
        <taxon>Triticeae</taxon>
        <taxon>Triticinae</taxon>
        <taxon>Aegilops</taxon>
    </lineage>
</organism>
<dbReference type="AlphaFoldDB" id="M8CQU1"/>
<dbReference type="InterPro" id="IPR056594">
    <property type="entry name" value="AT5G49610-like_b-prop"/>
</dbReference>
<dbReference type="InterPro" id="IPR001810">
    <property type="entry name" value="F-box_dom"/>
</dbReference>
<proteinExistence type="predicted"/>
<accession>M8CQU1</accession>
<reference evidence="3" key="1">
    <citation type="submission" date="2015-06" db="UniProtKB">
        <authorList>
            <consortium name="EnsemblPlants"/>
        </authorList>
    </citation>
    <scope>IDENTIFICATION</scope>
</reference>
<feature type="domain" description="F-box" evidence="1">
    <location>
        <begin position="2"/>
        <end position="35"/>
    </location>
</feature>
<evidence type="ECO:0000259" key="1">
    <source>
        <dbReference type="Pfam" id="PF00646"/>
    </source>
</evidence>
<dbReference type="Pfam" id="PF00646">
    <property type="entry name" value="F-box"/>
    <property type="match status" value="1"/>
</dbReference>
<dbReference type="PANTHER" id="PTHR32133:SF360">
    <property type="entry name" value="F-BOX DOMAIN-CONTAINING PROTEIN"/>
    <property type="match status" value="1"/>
</dbReference>
<dbReference type="InterPro" id="IPR036047">
    <property type="entry name" value="F-box-like_dom_sf"/>
</dbReference>
<sequence>MLREILLRLPPRPSSLPRASLVSKRWLSLVADPQFQRRFRDHHGKPPLLGFFVDDNRSCPFVPMLGRPDRIPRARFSIPPNKDDRIPRARFSMSPNGDNRIVDCRHGLVLFLGRGPPHHLLVWDPVAREQRRLFLPPELDFFNAAVLRPTRGHFQVALITYAGMTRFSACLYSSETGIWGNINSLELESYILPLEGASTLIGNSFCWLLTGRYRHVILEFDLDTQSLAVTELPPLEGDQELRIVPAQDGGLGFIHVSQFHAQLWKRKPDSDGLALAVWVLDKAIEFEELRSTYKGDSITLVGFAEESNAVLALTVSGVFMVNLQSVEFKKISNYYVPI</sequence>
<protein>
    <submittedName>
        <fullName evidence="3">Uncharacterized protein</fullName>
    </submittedName>
</protein>
<dbReference type="PANTHER" id="PTHR32133">
    <property type="entry name" value="OS07G0120400 PROTEIN"/>
    <property type="match status" value="1"/>
</dbReference>
<evidence type="ECO:0000259" key="2">
    <source>
        <dbReference type="Pfam" id="PF23635"/>
    </source>
</evidence>
<name>M8CQU1_AEGTA</name>
<dbReference type="Pfam" id="PF23635">
    <property type="entry name" value="Beta-prop_AT5G49610-like"/>
    <property type="match status" value="1"/>
</dbReference>